<dbReference type="Gene3D" id="2.120.10.30">
    <property type="entry name" value="TolB, C-terminal domain"/>
    <property type="match status" value="1"/>
</dbReference>
<accession>A0A6J7I8D9</accession>
<dbReference type="SUPFAM" id="SSF63829">
    <property type="entry name" value="Calcium-dependent phosphotriesterase"/>
    <property type="match status" value="1"/>
</dbReference>
<dbReference type="Pfam" id="PF08450">
    <property type="entry name" value="SGL"/>
    <property type="match status" value="1"/>
</dbReference>
<dbReference type="InterPro" id="IPR005511">
    <property type="entry name" value="SMP-30"/>
</dbReference>
<comment type="similarity">
    <text evidence="1">Belongs to the SMP-30/CGR1 family.</text>
</comment>
<evidence type="ECO:0000313" key="3">
    <source>
        <dbReference type="EMBL" id="CAB4926882.1"/>
    </source>
</evidence>
<dbReference type="PRINTS" id="PR01790">
    <property type="entry name" value="SMP30FAMILY"/>
</dbReference>
<gene>
    <name evidence="3" type="ORF">UFOPK3772_00012</name>
</gene>
<dbReference type="EMBL" id="CAFBNE010000001">
    <property type="protein sequence ID" value="CAB4926882.1"/>
    <property type="molecule type" value="Genomic_DNA"/>
</dbReference>
<dbReference type="PANTHER" id="PTHR10907:SF47">
    <property type="entry name" value="REGUCALCIN"/>
    <property type="match status" value="1"/>
</dbReference>
<feature type="domain" description="SMP-30/Gluconolactonase/LRE-like region" evidence="2">
    <location>
        <begin position="20"/>
        <end position="263"/>
    </location>
</feature>
<dbReference type="PANTHER" id="PTHR10907">
    <property type="entry name" value="REGUCALCIN"/>
    <property type="match status" value="1"/>
</dbReference>
<sequence>MWNELQQLENCTVFIADDMLGEGPHWDEHSGILSRVDIHAGLLRLCDPATGEQSTQVIDTPLGFAIPRRSGGYVMGIGLTIVLTESDGSRRTLVDLSSLDPYNRFNDAVCDAQGRLWAGTMCSQRPDGYRPAGEAALYRIDPDGTCEQVLGDLTISNGMDWPDASTLMHVDSSRHRIDTYPVTPEGRLGERTPFAQFDPADGLPDGLTIDDEGCVWVAFFGGGQVRRFDQQGAEIQRLLLPASCTTSVAFGGRDLADLFVPTSRHRLSADQMAQQPLAGSLFRLRPGARGRIGHRFAG</sequence>
<dbReference type="InterPro" id="IPR011042">
    <property type="entry name" value="6-blade_b-propeller_TolB-like"/>
</dbReference>
<protein>
    <submittedName>
        <fullName evidence="3">Unannotated protein</fullName>
    </submittedName>
</protein>
<dbReference type="GO" id="GO:0004341">
    <property type="term" value="F:gluconolactonase activity"/>
    <property type="evidence" value="ECO:0007669"/>
    <property type="project" value="TreeGrafter"/>
</dbReference>
<evidence type="ECO:0000256" key="1">
    <source>
        <dbReference type="ARBA" id="ARBA00008853"/>
    </source>
</evidence>
<dbReference type="InterPro" id="IPR013658">
    <property type="entry name" value="SGL"/>
</dbReference>
<evidence type="ECO:0000259" key="2">
    <source>
        <dbReference type="Pfam" id="PF08450"/>
    </source>
</evidence>
<proteinExistence type="inferred from homology"/>
<dbReference type="GO" id="GO:0005509">
    <property type="term" value="F:calcium ion binding"/>
    <property type="evidence" value="ECO:0007669"/>
    <property type="project" value="TreeGrafter"/>
</dbReference>
<name>A0A6J7I8D9_9ZZZZ</name>
<dbReference type="GO" id="GO:0019853">
    <property type="term" value="P:L-ascorbic acid biosynthetic process"/>
    <property type="evidence" value="ECO:0007669"/>
    <property type="project" value="TreeGrafter"/>
</dbReference>
<dbReference type="AlphaFoldDB" id="A0A6J7I8D9"/>
<organism evidence="3">
    <name type="scientific">freshwater metagenome</name>
    <dbReference type="NCBI Taxonomy" id="449393"/>
    <lineage>
        <taxon>unclassified sequences</taxon>
        <taxon>metagenomes</taxon>
        <taxon>ecological metagenomes</taxon>
    </lineage>
</organism>
<reference evidence="3" key="1">
    <citation type="submission" date="2020-05" db="EMBL/GenBank/DDBJ databases">
        <authorList>
            <person name="Chiriac C."/>
            <person name="Salcher M."/>
            <person name="Ghai R."/>
            <person name="Kavagutti S V."/>
        </authorList>
    </citation>
    <scope>NUCLEOTIDE SEQUENCE</scope>
</reference>